<proteinExistence type="predicted"/>
<dbReference type="AlphaFoldDB" id="I1CWX4"/>
<evidence type="ECO:0000256" key="1">
    <source>
        <dbReference type="SAM" id="MobiDB-lite"/>
    </source>
</evidence>
<organism evidence="2 3">
    <name type="scientific">Saccharomonospora glauca K62</name>
    <dbReference type="NCBI Taxonomy" id="928724"/>
    <lineage>
        <taxon>Bacteria</taxon>
        <taxon>Bacillati</taxon>
        <taxon>Actinomycetota</taxon>
        <taxon>Actinomycetes</taxon>
        <taxon>Pseudonocardiales</taxon>
        <taxon>Pseudonocardiaceae</taxon>
        <taxon>Saccharomonospora</taxon>
    </lineage>
</organism>
<gene>
    <name evidence="2" type="ORF">SacglDRAFT_00237</name>
</gene>
<dbReference type="HOGENOM" id="CLU_1214093_0_0_11"/>
<evidence type="ECO:0000313" key="3">
    <source>
        <dbReference type="Proteomes" id="UP000005087"/>
    </source>
</evidence>
<evidence type="ECO:0000313" key="2">
    <source>
        <dbReference type="EMBL" id="EIE97198.1"/>
    </source>
</evidence>
<dbReference type="STRING" id="928724.SacglDRAFT_00237"/>
<feature type="compositionally biased region" description="Basic and acidic residues" evidence="1">
    <location>
        <begin position="147"/>
        <end position="165"/>
    </location>
</feature>
<feature type="region of interest" description="Disordered" evidence="1">
    <location>
        <begin position="85"/>
        <end position="217"/>
    </location>
</feature>
<keyword evidence="3" id="KW-1185">Reference proteome</keyword>
<accession>I1CWX4</accession>
<name>I1CWX4_9PSEU</name>
<reference evidence="3" key="2">
    <citation type="submission" date="2012-01" db="EMBL/GenBank/DDBJ databases">
        <title>Noncontiguous Finished sequence of chromosome of Saccharomonospora glauca K62.</title>
        <authorList>
            <consortium name="US DOE Joint Genome Institute"/>
            <person name="Lucas S."/>
            <person name="Han J."/>
            <person name="Lapidus A."/>
            <person name="Cheng J.-F."/>
            <person name="Goodwin L."/>
            <person name="Pitluck S."/>
            <person name="Peters L."/>
            <person name="Mikhailova N."/>
            <person name="Held B."/>
            <person name="Detter J.C."/>
            <person name="Han C."/>
            <person name="Tapia R."/>
            <person name="Land M."/>
            <person name="Hauser L."/>
            <person name="Kyrpides N."/>
            <person name="Ivanova N."/>
            <person name="Pagani I."/>
            <person name="Brambilla E.-M."/>
            <person name="Klenk H.-P."/>
            <person name="Woyke T."/>
        </authorList>
    </citation>
    <scope>NUCLEOTIDE SEQUENCE [LARGE SCALE GENOMIC DNA]</scope>
    <source>
        <strain evidence="3">K62</strain>
    </source>
</reference>
<feature type="compositionally biased region" description="Basic and acidic residues" evidence="1">
    <location>
        <begin position="192"/>
        <end position="209"/>
    </location>
</feature>
<sequence length="217" mass="23056">MAPDVLRPTPHDAGVLDRTGIISASAAPLPDEFDVPPDAYRPRAHRSRIASCLVVLSMLAVVVTGGTEVRHNHVEVTPVPTDGFRAVDGVPVASTRRSSPPPAAEFDESERTTSPTARPLSSRENPVPSVSARPSFRQVPRAVLPTHTERPDPIDVLHDESRESAGRPSAEPVEPSTVGLPVTVTQAGSLSDEERLRARGDEEPGDGPREAPASEGE</sequence>
<dbReference type="EMBL" id="CM001484">
    <property type="protein sequence ID" value="EIE97198.1"/>
    <property type="molecule type" value="Genomic_DNA"/>
</dbReference>
<protein>
    <submittedName>
        <fullName evidence="2">Uncharacterized protein</fullName>
    </submittedName>
</protein>
<reference evidence="2 3" key="1">
    <citation type="submission" date="2011-09" db="EMBL/GenBank/DDBJ databases">
        <authorList>
            <consortium name="US DOE Joint Genome Institute (JGI-PGF)"/>
            <person name="Lucas S."/>
            <person name="Han J."/>
            <person name="Lapidus A."/>
            <person name="Cheng J.-F."/>
            <person name="Goodwin L."/>
            <person name="Pitluck S."/>
            <person name="Peters L."/>
            <person name="Land M.L."/>
            <person name="Hauser L."/>
            <person name="Brambilla E."/>
            <person name="Klenk H.-P."/>
            <person name="Woyke T.J."/>
        </authorList>
    </citation>
    <scope>NUCLEOTIDE SEQUENCE [LARGE SCALE GENOMIC DNA]</scope>
    <source>
        <strain evidence="2 3">K62</strain>
    </source>
</reference>
<dbReference type="Proteomes" id="UP000005087">
    <property type="component" value="Chromosome"/>
</dbReference>